<evidence type="ECO:0000313" key="3">
    <source>
        <dbReference type="EMBL" id="MFE8703705.1"/>
    </source>
</evidence>
<proteinExistence type="predicted"/>
<feature type="domain" description="NodB homology" evidence="2">
    <location>
        <begin position="89"/>
        <end position="269"/>
    </location>
</feature>
<dbReference type="Proteomes" id="UP001601059">
    <property type="component" value="Unassembled WGS sequence"/>
</dbReference>
<feature type="compositionally biased region" description="Basic and acidic residues" evidence="1">
    <location>
        <begin position="28"/>
        <end position="46"/>
    </location>
</feature>
<evidence type="ECO:0000313" key="4">
    <source>
        <dbReference type="Proteomes" id="UP001601059"/>
    </source>
</evidence>
<organism evidence="3 4">
    <name type="scientific">Cytobacillus spartinae</name>
    <dbReference type="NCBI Taxonomy" id="3299023"/>
    <lineage>
        <taxon>Bacteria</taxon>
        <taxon>Bacillati</taxon>
        <taxon>Bacillota</taxon>
        <taxon>Bacilli</taxon>
        <taxon>Bacillales</taxon>
        <taxon>Bacillaceae</taxon>
        <taxon>Cytobacillus</taxon>
    </lineage>
</organism>
<dbReference type="InterPro" id="IPR002509">
    <property type="entry name" value="NODB_dom"/>
</dbReference>
<protein>
    <submittedName>
        <fullName evidence="3">Polysaccharide deacetylase family protein</fullName>
        <ecNumber evidence="3">3.-.-.-</ecNumber>
    </submittedName>
</protein>
<dbReference type="PROSITE" id="PS51257">
    <property type="entry name" value="PROKAR_LIPOPROTEIN"/>
    <property type="match status" value="1"/>
</dbReference>
<dbReference type="SUPFAM" id="SSF88713">
    <property type="entry name" value="Glycoside hydrolase/deacetylase"/>
    <property type="match status" value="1"/>
</dbReference>
<dbReference type="PROSITE" id="PS51677">
    <property type="entry name" value="NODB"/>
    <property type="match status" value="1"/>
</dbReference>
<dbReference type="InterPro" id="IPR050248">
    <property type="entry name" value="Polysacc_deacetylase_ArnD"/>
</dbReference>
<feature type="region of interest" description="Disordered" evidence="1">
    <location>
        <begin position="28"/>
        <end position="60"/>
    </location>
</feature>
<dbReference type="CDD" id="cd10917">
    <property type="entry name" value="CE4_NodB_like_6s_7s"/>
    <property type="match status" value="1"/>
</dbReference>
<gene>
    <name evidence="3" type="ORF">ACFYKX_24355</name>
</gene>
<dbReference type="InterPro" id="IPR011330">
    <property type="entry name" value="Glyco_hydro/deAcase_b/a-brl"/>
</dbReference>
<dbReference type="Gene3D" id="3.20.20.370">
    <property type="entry name" value="Glycoside hydrolase/deacetylase"/>
    <property type="match status" value="1"/>
</dbReference>
<evidence type="ECO:0000259" key="2">
    <source>
        <dbReference type="PROSITE" id="PS51677"/>
    </source>
</evidence>
<dbReference type="Pfam" id="PF01522">
    <property type="entry name" value="Polysacc_deac_1"/>
    <property type="match status" value="1"/>
</dbReference>
<reference evidence="3 4" key="1">
    <citation type="submission" date="2024-08" db="EMBL/GenBank/DDBJ databases">
        <title>Two novel Cytobacillus novel species.</title>
        <authorList>
            <person name="Liu G."/>
        </authorList>
    </citation>
    <scope>NUCLEOTIDE SEQUENCE [LARGE SCALE GENOMIC DNA]</scope>
    <source>
        <strain evidence="3 4">FJAT-54145</strain>
    </source>
</reference>
<dbReference type="RefSeq" id="WP_389364463.1">
    <property type="nucleotide sequence ID" value="NZ_JBIACK010000018.1"/>
</dbReference>
<comment type="caution">
    <text evidence="3">The sequence shown here is derived from an EMBL/GenBank/DDBJ whole genome shotgun (WGS) entry which is preliminary data.</text>
</comment>
<dbReference type="EC" id="3.-.-.-" evidence="3"/>
<keyword evidence="3" id="KW-0378">Hydrolase</keyword>
<evidence type="ECO:0000256" key="1">
    <source>
        <dbReference type="SAM" id="MobiDB-lite"/>
    </source>
</evidence>
<dbReference type="GO" id="GO:0016787">
    <property type="term" value="F:hydrolase activity"/>
    <property type="evidence" value="ECO:0007669"/>
    <property type="project" value="UniProtKB-KW"/>
</dbReference>
<keyword evidence="4" id="KW-1185">Reference proteome</keyword>
<name>A0ABW6KHH7_9BACI</name>
<accession>A0ABW6KHH7</accession>
<sequence length="278" mass="31669">MKNIFYIALLLSLILIGCSQEEVSMPIKEEGSDNKVEPTIETKEDVQAGSTESGSKEEIEEVNVEQREAEYKVNQSNWLIEPTGTANDQVVLLTIDDAPQQYALEMAKTLDNLGVKAIFFVNGHFIDTEEEAKILKEIYDLGFPIGNHTYSHHSLKDLTEEEQYDQIVSLNNRIKEIIGEKPKFFRAPFGANTEYSKKVVEQEKMVLMNWTYGYDWEKDFQTKESLVDIMVNTPLLMKGANLLMHDREWTNAALEDIVKGLRAKGFEIVDPGLIETPK</sequence>
<dbReference type="EMBL" id="JBIACK010000018">
    <property type="protein sequence ID" value="MFE8703705.1"/>
    <property type="molecule type" value="Genomic_DNA"/>
</dbReference>
<dbReference type="PANTHER" id="PTHR10587">
    <property type="entry name" value="GLYCOSYL TRANSFERASE-RELATED"/>
    <property type="match status" value="1"/>
</dbReference>